<dbReference type="EnsemblPlants" id="ONIVA08G16610.2">
    <property type="protein sequence ID" value="ONIVA08G16610.2"/>
    <property type="gene ID" value="ONIVA08G16610"/>
</dbReference>
<dbReference type="PROSITE" id="PS51257">
    <property type="entry name" value="PROKAR_LIPOPROTEIN"/>
    <property type="match status" value="1"/>
</dbReference>
<accession>A0A0E0IC60</accession>
<evidence type="ECO:0000313" key="2">
    <source>
        <dbReference type="EnsemblPlants" id="ONIVA08G16610.2"/>
    </source>
</evidence>
<dbReference type="HOGENOM" id="CLU_1028124_0_0_1"/>
<dbReference type="InterPro" id="IPR035979">
    <property type="entry name" value="RBD_domain_sf"/>
</dbReference>
<dbReference type="SUPFAM" id="SSF54928">
    <property type="entry name" value="RNA-binding domain, RBD"/>
    <property type="match status" value="1"/>
</dbReference>
<keyword evidence="3" id="KW-1185">Reference proteome</keyword>
<proteinExistence type="predicted"/>
<evidence type="ECO:0000313" key="3">
    <source>
        <dbReference type="Proteomes" id="UP000006591"/>
    </source>
</evidence>
<dbReference type="GO" id="GO:0003676">
    <property type="term" value="F:nucleic acid binding"/>
    <property type="evidence" value="ECO:0007669"/>
    <property type="project" value="InterPro"/>
</dbReference>
<reference evidence="2" key="2">
    <citation type="submission" date="2018-04" db="EMBL/GenBank/DDBJ databases">
        <title>OnivRS2 (Oryza nivara Reference Sequence Version 2).</title>
        <authorList>
            <person name="Zhang J."/>
            <person name="Kudrna D."/>
            <person name="Lee S."/>
            <person name="Talag J."/>
            <person name="Rajasekar S."/>
            <person name="Welchert J."/>
            <person name="Hsing Y.-I."/>
            <person name="Wing R.A."/>
        </authorList>
    </citation>
    <scope>NUCLEOTIDE SEQUENCE [LARGE SCALE GENOMIC DNA]</scope>
    <source>
        <strain evidence="2">SL10</strain>
    </source>
</reference>
<name>A0A0E0IC60_ORYNI</name>
<reference evidence="2" key="1">
    <citation type="submission" date="2015-04" db="UniProtKB">
        <authorList>
            <consortium name="EnsemblPlants"/>
        </authorList>
    </citation>
    <scope>IDENTIFICATION</scope>
    <source>
        <strain evidence="2">SL10</strain>
    </source>
</reference>
<evidence type="ECO:0008006" key="4">
    <source>
        <dbReference type="Google" id="ProtNLM"/>
    </source>
</evidence>
<dbReference type="Proteomes" id="UP000006591">
    <property type="component" value="Chromosome 8"/>
</dbReference>
<evidence type="ECO:0000256" key="1">
    <source>
        <dbReference type="SAM" id="MobiDB-lite"/>
    </source>
</evidence>
<protein>
    <recommendedName>
        <fullName evidence="4">RRM domain-containing protein</fullName>
    </recommendedName>
</protein>
<sequence length="271" mass="30339">MATGEKTTRAGSESSGHHWAGYSCSAGEASSPRLPLRHRPPPRDFRRYIIFGCPYRHPKKPKAPAKDKVQEKVPQQTMIASWGMANYVEYNQALYHFMGYHLMGRPLKLAWFDPKDFAVLRDIPTRGERMPNYLMQTVCVTGFDSSLEIGTIRHALEEIFANDHMKKLVTPVNLDGTSTGKAYIRYDVASSYNGALHCDGVSEIGGRILRVTKWPDFSWCKKRRIGRAGCDKDDAGLAVPDQDDTPKWHTPSTGKRTLFDDGSGDEAGVTM</sequence>
<feature type="region of interest" description="Disordered" evidence="1">
    <location>
        <begin position="235"/>
        <end position="271"/>
    </location>
</feature>
<organism evidence="2">
    <name type="scientific">Oryza nivara</name>
    <name type="common">Indian wild rice</name>
    <name type="synonym">Oryza sativa f. spontanea</name>
    <dbReference type="NCBI Taxonomy" id="4536"/>
    <lineage>
        <taxon>Eukaryota</taxon>
        <taxon>Viridiplantae</taxon>
        <taxon>Streptophyta</taxon>
        <taxon>Embryophyta</taxon>
        <taxon>Tracheophyta</taxon>
        <taxon>Spermatophyta</taxon>
        <taxon>Magnoliopsida</taxon>
        <taxon>Liliopsida</taxon>
        <taxon>Poales</taxon>
        <taxon>Poaceae</taxon>
        <taxon>BOP clade</taxon>
        <taxon>Oryzoideae</taxon>
        <taxon>Oryzeae</taxon>
        <taxon>Oryzinae</taxon>
        <taxon>Oryza</taxon>
    </lineage>
</organism>
<dbReference type="AlphaFoldDB" id="A0A0E0IC60"/>
<dbReference type="Gramene" id="ONIVA08G16610.2">
    <property type="protein sequence ID" value="ONIVA08G16610.2"/>
    <property type="gene ID" value="ONIVA08G16610"/>
</dbReference>